<comment type="caution">
    <text evidence="1">The sequence shown here is derived from an EMBL/GenBank/DDBJ whole genome shotgun (WGS) entry which is preliminary data.</text>
</comment>
<reference evidence="1" key="1">
    <citation type="submission" date="2020-04" db="EMBL/GenBank/DDBJ databases">
        <authorList>
            <person name="Alioto T."/>
            <person name="Alioto T."/>
            <person name="Gomez Garrido J."/>
        </authorList>
    </citation>
    <scope>NUCLEOTIDE SEQUENCE</scope>
    <source>
        <strain evidence="1">A484AB</strain>
    </source>
</reference>
<evidence type="ECO:0000313" key="1">
    <source>
        <dbReference type="EMBL" id="CAB3992631.1"/>
    </source>
</evidence>
<protein>
    <submittedName>
        <fullName evidence="1">Uncharacterized protein</fullName>
    </submittedName>
</protein>
<accession>A0A7D9DSS2</accession>
<dbReference type="AlphaFoldDB" id="A0A7D9DSS2"/>
<sequence>MPSQVKCVECCDCGRMKSDPHEELCNICMQCTDVLRCASEQKLIHEVEFVLLPVVCSTCGNRFPDKLYNINYVKSVHSTSEKLLSGVNVKSLTLPQLREELKKEGSVLQQQNKFLQGGLKGTWQVR</sequence>
<gene>
    <name evidence="1" type="ORF">PACLA_8A078241</name>
</gene>
<keyword evidence="2" id="KW-1185">Reference proteome</keyword>
<dbReference type="EMBL" id="CACRXK020002089">
    <property type="protein sequence ID" value="CAB3992631.1"/>
    <property type="molecule type" value="Genomic_DNA"/>
</dbReference>
<dbReference type="Proteomes" id="UP001152795">
    <property type="component" value="Unassembled WGS sequence"/>
</dbReference>
<proteinExistence type="predicted"/>
<organism evidence="1 2">
    <name type="scientific">Paramuricea clavata</name>
    <name type="common">Red gorgonian</name>
    <name type="synonym">Violescent sea-whip</name>
    <dbReference type="NCBI Taxonomy" id="317549"/>
    <lineage>
        <taxon>Eukaryota</taxon>
        <taxon>Metazoa</taxon>
        <taxon>Cnidaria</taxon>
        <taxon>Anthozoa</taxon>
        <taxon>Octocorallia</taxon>
        <taxon>Malacalcyonacea</taxon>
        <taxon>Plexauridae</taxon>
        <taxon>Paramuricea</taxon>
    </lineage>
</organism>
<evidence type="ECO:0000313" key="2">
    <source>
        <dbReference type="Proteomes" id="UP001152795"/>
    </source>
</evidence>
<name>A0A7D9DSS2_PARCT</name>